<dbReference type="InterPro" id="IPR028883">
    <property type="entry name" value="tRNA_aden_deaminase"/>
</dbReference>
<dbReference type="GO" id="GO:0046872">
    <property type="term" value="F:metal ion binding"/>
    <property type="evidence" value="ECO:0007669"/>
    <property type="project" value="UniProtKB-KW"/>
</dbReference>
<comment type="cofactor">
    <cofactor evidence="1">
        <name>Zn(2+)</name>
        <dbReference type="ChEBI" id="CHEBI:29105"/>
    </cofactor>
</comment>
<evidence type="ECO:0000256" key="6">
    <source>
        <dbReference type="ARBA" id="ARBA00022833"/>
    </source>
</evidence>
<dbReference type="EC" id="3.5.4.33" evidence="2"/>
<dbReference type="EMBL" id="CP001325">
    <property type="protein sequence ID" value="ACO62766.1"/>
    <property type="molecule type" value="Genomic_DNA"/>
</dbReference>
<dbReference type="PANTHER" id="PTHR11079">
    <property type="entry name" value="CYTOSINE DEAMINASE FAMILY MEMBER"/>
    <property type="match status" value="1"/>
</dbReference>
<dbReference type="GO" id="GO:0009507">
    <property type="term" value="C:chloroplast"/>
    <property type="evidence" value="ECO:0007669"/>
    <property type="project" value="TreeGrafter"/>
</dbReference>
<keyword evidence="3" id="KW-0819">tRNA processing</keyword>
<dbReference type="STRING" id="296587.C1E4R9"/>
<dbReference type="InterPro" id="IPR016193">
    <property type="entry name" value="Cytidine_deaminase-like"/>
</dbReference>
<dbReference type="OMA" id="VCENECK"/>
<dbReference type="GO" id="GO:0052717">
    <property type="term" value="F:tRNA-specific adenosine-34 deaminase activity"/>
    <property type="evidence" value="ECO:0007669"/>
    <property type="project" value="UniProtKB-EC"/>
</dbReference>
<dbReference type="OrthoDB" id="408702at2759"/>
<sequence length="164" mass="17479">MRLALAQAATAASNDEVPVGAVLVHTASGKVLSSHHNTVLAQDDPTAHAEMKCVRDGAKVLGGWRYLRDATLYVTLEPCPMCAGAVLNARLGAVVWGAPNKLIGADGSWISLMGDGGDGATPGLEVRRRVLETECASLMREFFRRRREENRETRRAAGGVAKPS</sequence>
<keyword evidence="6" id="KW-0862">Zinc</keyword>
<dbReference type="Proteomes" id="UP000002009">
    <property type="component" value="Chromosome 4"/>
</dbReference>
<dbReference type="CDD" id="cd01285">
    <property type="entry name" value="nucleoside_deaminase"/>
    <property type="match status" value="1"/>
</dbReference>
<keyword evidence="5" id="KW-0378">Hydrolase</keyword>
<evidence type="ECO:0000256" key="1">
    <source>
        <dbReference type="ARBA" id="ARBA00001947"/>
    </source>
</evidence>
<dbReference type="SUPFAM" id="SSF53927">
    <property type="entry name" value="Cytidine deaminase-like"/>
    <property type="match status" value="1"/>
</dbReference>
<accession>C1E4R9</accession>
<evidence type="ECO:0000256" key="3">
    <source>
        <dbReference type="ARBA" id="ARBA00022694"/>
    </source>
</evidence>
<dbReference type="InParanoid" id="C1E4R9"/>
<evidence type="ECO:0000259" key="8">
    <source>
        <dbReference type="PROSITE" id="PS51747"/>
    </source>
</evidence>
<dbReference type="HAMAP" id="MF_00972">
    <property type="entry name" value="tRNA_aden_deaminase"/>
    <property type="match status" value="1"/>
</dbReference>
<evidence type="ECO:0000256" key="7">
    <source>
        <dbReference type="ARBA" id="ARBA00048045"/>
    </source>
</evidence>
<evidence type="ECO:0000313" key="9">
    <source>
        <dbReference type="EMBL" id="ACO62766.1"/>
    </source>
</evidence>
<dbReference type="PROSITE" id="PS51747">
    <property type="entry name" value="CYT_DCMP_DEAMINASES_2"/>
    <property type="match status" value="1"/>
</dbReference>
<evidence type="ECO:0000256" key="4">
    <source>
        <dbReference type="ARBA" id="ARBA00022723"/>
    </source>
</evidence>
<comment type="catalytic activity">
    <reaction evidence="7">
        <text>adenosine(34) in tRNA + H2O + H(+) = inosine(34) in tRNA + NH4(+)</text>
        <dbReference type="Rhea" id="RHEA:43168"/>
        <dbReference type="Rhea" id="RHEA-COMP:10373"/>
        <dbReference type="Rhea" id="RHEA-COMP:10374"/>
        <dbReference type="ChEBI" id="CHEBI:15377"/>
        <dbReference type="ChEBI" id="CHEBI:15378"/>
        <dbReference type="ChEBI" id="CHEBI:28938"/>
        <dbReference type="ChEBI" id="CHEBI:74411"/>
        <dbReference type="ChEBI" id="CHEBI:82852"/>
        <dbReference type="EC" id="3.5.4.33"/>
    </reaction>
</comment>
<keyword evidence="4" id="KW-0479">Metal-binding</keyword>
<dbReference type="Pfam" id="PF00383">
    <property type="entry name" value="dCMP_cyt_deam_1"/>
    <property type="match status" value="1"/>
</dbReference>
<organism evidence="9 10">
    <name type="scientific">Micromonas commoda (strain RCC299 / NOUM17 / CCMP2709)</name>
    <name type="common">Picoplanktonic green alga</name>
    <dbReference type="NCBI Taxonomy" id="296587"/>
    <lineage>
        <taxon>Eukaryota</taxon>
        <taxon>Viridiplantae</taxon>
        <taxon>Chlorophyta</taxon>
        <taxon>Mamiellophyceae</taxon>
        <taxon>Mamiellales</taxon>
        <taxon>Mamiellaceae</taxon>
        <taxon>Micromonas</taxon>
    </lineage>
</organism>
<evidence type="ECO:0000256" key="2">
    <source>
        <dbReference type="ARBA" id="ARBA00012740"/>
    </source>
</evidence>
<evidence type="ECO:0000313" key="10">
    <source>
        <dbReference type="Proteomes" id="UP000002009"/>
    </source>
</evidence>
<reference evidence="9 10" key="1">
    <citation type="journal article" date="2009" name="Science">
        <title>Green evolution and dynamic adaptations revealed by genomes of the marine picoeukaryotes Micromonas.</title>
        <authorList>
            <person name="Worden A.Z."/>
            <person name="Lee J.H."/>
            <person name="Mock T."/>
            <person name="Rouze P."/>
            <person name="Simmons M.P."/>
            <person name="Aerts A.L."/>
            <person name="Allen A.E."/>
            <person name="Cuvelier M.L."/>
            <person name="Derelle E."/>
            <person name="Everett M.V."/>
            <person name="Foulon E."/>
            <person name="Grimwood J."/>
            <person name="Gundlach H."/>
            <person name="Henrissat B."/>
            <person name="Napoli C."/>
            <person name="McDonald S.M."/>
            <person name="Parker M.S."/>
            <person name="Rombauts S."/>
            <person name="Salamov A."/>
            <person name="Von Dassow P."/>
            <person name="Badger J.H."/>
            <person name="Coutinho P.M."/>
            <person name="Demir E."/>
            <person name="Dubchak I."/>
            <person name="Gentemann C."/>
            <person name="Eikrem W."/>
            <person name="Gready J.E."/>
            <person name="John U."/>
            <person name="Lanier W."/>
            <person name="Lindquist E.A."/>
            <person name="Lucas S."/>
            <person name="Mayer K.F."/>
            <person name="Moreau H."/>
            <person name="Not F."/>
            <person name="Otillar R."/>
            <person name="Panaud O."/>
            <person name="Pangilinan J."/>
            <person name="Paulsen I."/>
            <person name="Piegu B."/>
            <person name="Poliakov A."/>
            <person name="Robbens S."/>
            <person name="Schmutz J."/>
            <person name="Toulza E."/>
            <person name="Wyss T."/>
            <person name="Zelensky A."/>
            <person name="Zhou K."/>
            <person name="Armbrust E.V."/>
            <person name="Bhattacharya D."/>
            <person name="Goodenough U.W."/>
            <person name="Van de Peer Y."/>
            <person name="Grigoriev I.V."/>
        </authorList>
    </citation>
    <scope>NUCLEOTIDE SEQUENCE [LARGE SCALE GENOMIC DNA]</scope>
    <source>
        <strain evidence="10">RCC299 / NOUM17</strain>
    </source>
</reference>
<name>C1E4R9_MICCC</name>
<dbReference type="eggNOG" id="KOG1018">
    <property type="taxonomic scope" value="Eukaryota"/>
</dbReference>
<protein>
    <recommendedName>
        <fullName evidence="2">tRNA(adenine(34)) deaminase</fullName>
        <ecNumber evidence="2">3.5.4.33</ecNumber>
    </recommendedName>
</protein>
<dbReference type="InterPro" id="IPR002125">
    <property type="entry name" value="CMP_dCMP_dom"/>
</dbReference>
<feature type="domain" description="CMP/dCMP-type deaminase" evidence="8">
    <location>
        <begin position="1"/>
        <end position="120"/>
    </location>
</feature>
<dbReference type="GO" id="GO:0002100">
    <property type="term" value="P:tRNA wobble adenosine to inosine editing"/>
    <property type="evidence" value="ECO:0007669"/>
    <property type="project" value="InterPro"/>
</dbReference>
<dbReference type="AlphaFoldDB" id="C1E4R9"/>
<dbReference type="KEGG" id="mis:MICPUN_96347"/>
<evidence type="ECO:0000256" key="5">
    <source>
        <dbReference type="ARBA" id="ARBA00022801"/>
    </source>
</evidence>
<proteinExistence type="inferred from homology"/>
<dbReference type="RefSeq" id="XP_002501508.1">
    <property type="nucleotide sequence ID" value="XM_002501462.1"/>
</dbReference>
<dbReference type="GeneID" id="8243196"/>
<keyword evidence="10" id="KW-1185">Reference proteome</keyword>
<dbReference type="PANTHER" id="PTHR11079:SF179">
    <property type="entry name" value="TRNA(ADENINE(34)) DEAMINASE, CHLOROPLASTIC"/>
    <property type="match status" value="1"/>
</dbReference>
<gene>
    <name evidence="9" type="ORF">MICPUN_96347</name>
</gene>
<dbReference type="Gene3D" id="3.40.140.10">
    <property type="entry name" value="Cytidine Deaminase, domain 2"/>
    <property type="match status" value="1"/>
</dbReference>